<dbReference type="InterPro" id="IPR041657">
    <property type="entry name" value="HTH_17"/>
</dbReference>
<keyword evidence="3" id="KW-1185">Reference proteome</keyword>
<sequence>MYLDNNDFVSWMEKLSTKLNEIGKDLKSFIQTKDILDEDEKIMDNQDLAFLLKVSYRTLQRYRTSGKLPYFSIGHKTYYRINDVRNFVREHMDLGTFKSFEEKHPKDKTQNDASVKFDAK</sequence>
<comment type="caution">
    <text evidence="2">The sequence shown here is derived from an EMBL/GenBank/DDBJ whole genome shotgun (WGS) entry which is preliminary data.</text>
</comment>
<accession>A0A4Y8KXF2</accession>
<evidence type="ECO:0000313" key="3">
    <source>
        <dbReference type="Proteomes" id="UP000297861"/>
    </source>
</evidence>
<reference evidence="2 3" key="1">
    <citation type="submission" date="2019-03" db="EMBL/GenBank/DDBJ databases">
        <title>San Antonio Military Medical Center submission to MRSN (WRAIR), pending publication.</title>
        <authorList>
            <person name="Blyth D.M."/>
            <person name="Mccarthy S.L."/>
            <person name="Schall S.E."/>
            <person name="Stam J.A."/>
            <person name="Ong A.C."/>
            <person name="Mcgann P.T."/>
        </authorList>
    </citation>
    <scope>NUCLEOTIDE SEQUENCE [LARGE SCALE GENOMIC DNA]</scope>
    <source>
        <strain evidence="2 3">MRSN571793</strain>
    </source>
</reference>
<keyword evidence="2" id="KW-0238">DNA-binding</keyword>
<dbReference type="PANTHER" id="PTHR34585:SF22">
    <property type="entry name" value="HELIX-TURN-HELIX DOMAIN-CONTAINING PROTEIN"/>
    <property type="match status" value="1"/>
</dbReference>
<proteinExistence type="predicted"/>
<dbReference type="InterPro" id="IPR009061">
    <property type="entry name" value="DNA-bd_dom_put_sf"/>
</dbReference>
<dbReference type="Pfam" id="PF12728">
    <property type="entry name" value="HTH_17"/>
    <property type="match status" value="1"/>
</dbReference>
<dbReference type="GO" id="GO:0003677">
    <property type="term" value="F:DNA binding"/>
    <property type="evidence" value="ECO:0007669"/>
    <property type="project" value="UniProtKB-KW"/>
</dbReference>
<name>A0A4Y8KXF2_9BACT</name>
<organism evidence="2 3">
    <name type="scientific">Dysgonomonas capnocytophagoides</name>
    <dbReference type="NCBI Taxonomy" id="45254"/>
    <lineage>
        <taxon>Bacteria</taxon>
        <taxon>Pseudomonadati</taxon>
        <taxon>Bacteroidota</taxon>
        <taxon>Bacteroidia</taxon>
        <taxon>Bacteroidales</taxon>
        <taxon>Dysgonomonadaceae</taxon>
        <taxon>Dysgonomonas</taxon>
    </lineage>
</organism>
<dbReference type="OrthoDB" id="768005at2"/>
<dbReference type="Proteomes" id="UP000297861">
    <property type="component" value="Unassembled WGS sequence"/>
</dbReference>
<feature type="domain" description="Helix-turn-helix" evidence="1">
    <location>
        <begin position="43"/>
        <end position="91"/>
    </location>
</feature>
<evidence type="ECO:0000313" key="2">
    <source>
        <dbReference type="EMBL" id="TFD92823.1"/>
    </source>
</evidence>
<dbReference type="RefSeq" id="WP_134437504.1">
    <property type="nucleotide sequence ID" value="NZ_SOML01000016.1"/>
</dbReference>
<dbReference type="AlphaFoldDB" id="A0A4Y8KXF2"/>
<evidence type="ECO:0000259" key="1">
    <source>
        <dbReference type="Pfam" id="PF12728"/>
    </source>
</evidence>
<protein>
    <submittedName>
        <fullName evidence="2">DNA-binding protein</fullName>
    </submittedName>
</protein>
<dbReference type="SUPFAM" id="SSF46955">
    <property type="entry name" value="Putative DNA-binding domain"/>
    <property type="match status" value="1"/>
</dbReference>
<dbReference type="PANTHER" id="PTHR34585">
    <property type="match status" value="1"/>
</dbReference>
<gene>
    <name evidence="2" type="ORF">E2605_18465</name>
</gene>
<dbReference type="EMBL" id="SOML01000016">
    <property type="protein sequence ID" value="TFD92823.1"/>
    <property type="molecule type" value="Genomic_DNA"/>
</dbReference>